<name>A0A7Z2W0U8_9BURK</name>
<evidence type="ECO:0000313" key="2">
    <source>
        <dbReference type="Proteomes" id="UP000502415"/>
    </source>
</evidence>
<sequence length="88" mass="10003">MLLLSLVLLSGCSTPQERAARKQAEVEQMMVVYGPACSRLGYTAGSDPWRHCIIQLSTRDELPRYGAYPGYYSAWGPEPWHGGWWGRW</sequence>
<organism evidence="1 2">
    <name type="scientific">Massilia forsythiae</name>
    <dbReference type="NCBI Taxonomy" id="2728020"/>
    <lineage>
        <taxon>Bacteria</taxon>
        <taxon>Pseudomonadati</taxon>
        <taxon>Pseudomonadota</taxon>
        <taxon>Betaproteobacteria</taxon>
        <taxon>Burkholderiales</taxon>
        <taxon>Oxalobacteraceae</taxon>
        <taxon>Telluria group</taxon>
        <taxon>Massilia</taxon>
    </lineage>
</organism>
<accession>A0A7Z2W0U8</accession>
<keyword evidence="2" id="KW-1185">Reference proteome</keyword>
<protein>
    <submittedName>
        <fullName evidence="1">Uncharacterized protein</fullName>
    </submittedName>
</protein>
<dbReference type="EMBL" id="CP051685">
    <property type="protein sequence ID" value="QJE03083.1"/>
    <property type="molecule type" value="Genomic_DNA"/>
</dbReference>
<dbReference type="Proteomes" id="UP000502415">
    <property type="component" value="Chromosome"/>
</dbReference>
<reference evidence="1 2" key="1">
    <citation type="submission" date="2020-04" db="EMBL/GenBank/DDBJ databases">
        <title>Genome sequencing of novel species.</title>
        <authorList>
            <person name="Heo J."/>
            <person name="Kim S.-J."/>
            <person name="Kim J.-S."/>
            <person name="Hong S.-B."/>
            <person name="Kwon S.-W."/>
        </authorList>
    </citation>
    <scope>NUCLEOTIDE SEQUENCE [LARGE SCALE GENOMIC DNA]</scope>
    <source>
        <strain evidence="1 2">GN2-R2</strain>
    </source>
</reference>
<gene>
    <name evidence="1" type="ORF">HH212_00240</name>
</gene>
<dbReference type="KEGG" id="mfy:HH212_00240"/>
<proteinExistence type="predicted"/>
<evidence type="ECO:0000313" key="1">
    <source>
        <dbReference type="EMBL" id="QJE03083.1"/>
    </source>
</evidence>
<dbReference type="AlphaFoldDB" id="A0A7Z2W0U8"/>